<dbReference type="PIRSF" id="PIRSF016897">
    <property type="entry name" value="GlpP"/>
    <property type="match status" value="1"/>
</dbReference>
<protein>
    <recommendedName>
        <fullName evidence="1">Glycerol uptake operon antiterminator regulatory protein</fullName>
    </recommendedName>
</protein>
<dbReference type="SUPFAM" id="SSF110391">
    <property type="entry name" value="GlpP-like"/>
    <property type="match status" value="1"/>
</dbReference>
<organism evidence="2 3">
    <name type="scientific">Virgibacillus alimentarius</name>
    <dbReference type="NCBI Taxonomy" id="698769"/>
    <lineage>
        <taxon>Bacteria</taxon>
        <taxon>Bacillati</taxon>
        <taxon>Bacillota</taxon>
        <taxon>Bacilli</taxon>
        <taxon>Bacillales</taxon>
        <taxon>Bacillaceae</taxon>
        <taxon>Virgibacillus</taxon>
    </lineage>
</organism>
<dbReference type="EMBL" id="JAGIKX010000001">
    <property type="protein sequence ID" value="MBP2256280.1"/>
    <property type="molecule type" value="Genomic_DNA"/>
</dbReference>
<comment type="function">
    <text evidence="1">Regulates expression of the glpD operon. In the presence of glycerol 3-phosphate (G3P) causes antitermination of transcription of glpD at the inverted repeat of the leader region to enhance its transcription. Binds and stabilizes glpD leader mRNA.</text>
</comment>
<keyword evidence="1" id="KW-0804">Transcription</keyword>
<dbReference type="Pfam" id="PF04309">
    <property type="entry name" value="G3P_antiterm"/>
    <property type="match status" value="1"/>
</dbReference>
<evidence type="ECO:0000313" key="3">
    <source>
        <dbReference type="Proteomes" id="UP001519294"/>
    </source>
</evidence>
<gene>
    <name evidence="2" type="ORF">J2Z81_000212</name>
</gene>
<accession>A0ABS4S5K2</accession>
<evidence type="ECO:0000256" key="1">
    <source>
        <dbReference type="PIRNR" id="PIRNR016897"/>
    </source>
</evidence>
<keyword evidence="1" id="KW-0694">RNA-binding</keyword>
<comment type="caution">
    <text evidence="2">The sequence shown here is derived from an EMBL/GenBank/DDBJ whole genome shotgun (WGS) entry which is preliminary data.</text>
</comment>
<evidence type="ECO:0000313" key="2">
    <source>
        <dbReference type="EMBL" id="MBP2256280.1"/>
    </source>
</evidence>
<sequence>MEIPTGIIPAIRRMKHFEKGLETKSDWIIILDTRLSQLRHLVKYCKQANKKILIHFDLIKGLKSDEYGLEFLIHEIKPDGILSTRGNIIELSKKNKLLAIQRIFLLDSLALEQNLKQIKRVQPDFIEVMPGLMTDVLKQIQVKTDIPIIVGGLVTTKKEVELALDAGAVGVSTSHVDLWQI</sequence>
<dbReference type="InterPro" id="IPR006699">
    <property type="entry name" value="GlpP"/>
</dbReference>
<dbReference type="Proteomes" id="UP001519294">
    <property type="component" value="Unassembled WGS sequence"/>
</dbReference>
<keyword evidence="1" id="KW-0319">Glycerol metabolism</keyword>
<reference evidence="2 3" key="1">
    <citation type="submission" date="2021-03" db="EMBL/GenBank/DDBJ databases">
        <title>Genomic Encyclopedia of Type Strains, Phase IV (KMG-IV): sequencing the most valuable type-strain genomes for metagenomic binning, comparative biology and taxonomic classification.</title>
        <authorList>
            <person name="Goeker M."/>
        </authorList>
    </citation>
    <scope>NUCLEOTIDE SEQUENCE [LARGE SCALE GENOMIC DNA]</scope>
    <source>
        <strain evidence="2 3">DSM 25790</strain>
    </source>
</reference>
<dbReference type="Gene3D" id="3.20.20.70">
    <property type="entry name" value="Aldolase class I"/>
    <property type="match status" value="1"/>
</dbReference>
<dbReference type="PANTHER" id="PTHR35787">
    <property type="entry name" value="GLYCEROL UPTAKE OPERON ANTITERMINATOR REGULATORY PROTEIN"/>
    <property type="match status" value="1"/>
</dbReference>
<proteinExistence type="predicted"/>
<dbReference type="RefSeq" id="WP_226370535.1">
    <property type="nucleotide sequence ID" value="NZ_JAGIKX010000001.1"/>
</dbReference>
<dbReference type="InterPro" id="IPR013785">
    <property type="entry name" value="Aldolase_TIM"/>
</dbReference>
<keyword evidence="1" id="KW-0805">Transcription regulation</keyword>
<name>A0ABS4S5K2_9BACI</name>
<keyword evidence="3" id="KW-1185">Reference proteome</keyword>
<dbReference type="PANTHER" id="PTHR35787:SF1">
    <property type="entry name" value="GLYCEROL UPTAKE OPERON ANTITERMINATOR REGULATORY PROTEIN"/>
    <property type="match status" value="1"/>
</dbReference>